<dbReference type="NCBIfam" id="NF002322">
    <property type="entry name" value="PRK01265.1"/>
    <property type="match status" value="1"/>
</dbReference>
<evidence type="ECO:0000313" key="13">
    <source>
        <dbReference type="EMBL" id="BBD72937.1"/>
    </source>
</evidence>
<reference evidence="14" key="1">
    <citation type="journal article" date="2014" name="Int. J. Syst. Evol. Microbiol.">
        <title>Complete genome sequence of Corynebacterium casei LMG S-19264T (=DSM 44701T), isolated from a smear-ripened cheese.</title>
        <authorList>
            <consortium name="US DOE Joint Genome Institute (JGI-PGF)"/>
            <person name="Walter F."/>
            <person name="Albersmeier A."/>
            <person name="Kalinowski J."/>
            <person name="Ruckert C."/>
        </authorList>
    </citation>
    <scope>NUCLEOTIDE SEQUENCE</scope>
    <source>
        <strain evidence="14">JCM 31740</strain>
    </source>
</reference>
<evidence type="ECO:0000256" key="2">
    <source>
        <dbReference type="ARBA" id="ARBA00022475"/>
    </source>
</evidence>
<dbReference type="GO" id="GO:0008270">
    <property type="term" value="F:zinc ion binding"/>
    <property type="evidence" value="ECO:0007669"/>
    <property type="project" value="UniProtKB-UniRule"/>
</dbReference>
<keyword evidence="9 11" id="KW-0482">Metalloprotease</keyword>
<dbReference type="HAMAP" id="MF_00188">
    <property type="entry name" value="Pept_M48_protease_HtpX"/>
    <property type="match status" value="1"/>
</dbReference>
<comment type="subcellular location">
    <subcellularLocation>
        <location evidence="11">Cell membrane</location>
        <topology evidence="11">Multi-pass membrane protein</topology>
    </subcellularLocation>
</comment>
<keyword evidence="2 11" id="KW-1003">Cell membrane</keyword>
<gene>
    <name evidence="11" type="primary">htpX</name>
    <name evidence="14" type="ORF">GCM10007116_02260</name>
    <name evidence="13" type="ORF">HS1genome_1326</name>
</gene>
<evidence type="ECO:0000256" key="9">
    <source>
        <dbReference type="ARBA" id="ARBA00023049"/>
    </source>
</evidence>
<dbReference type="EMBL" id="AP018553">
    <property type="protein sequence ID" value="BBD72937.1"/>
    <property type="molecule type" value="Genomic_DNA"/>
</dbReference>
<feature type="binding site" evidence="11">
    <location>
        <position position="151"/>
    </location>
    <ligand>
        <name>Zn(2+)</name>
        <dbReference type="ChEBI" id="CHEBI:29105"/>
        <note>catalytic</note>
    </ligand>
</feature>
<reference evidence="14" key="4">
    <citation type="submission" date="2020-09" db="EMBL/GenBank/DDBJ databases">
        <authorList>
            <person name="Sun Q."/>
            <person name="Ohkuma M."/>
        </authorList>
    </citation>
    <scope>NUCLEOTIDE SEQUENCE</scope>
    <source>
        <strain evidence="14">JCM 31740</strain>
    </source>
</reference>
<evidence type="ECO:0000256" key="6">
    <source>
        <dbReference type="ARBA" id="ARBA00022801"/>
    </source>
</evidence>
<dbReference type="CDD" id="cd07338">
    <property type="entry name" value="M48B_HtpX_like"/>
    <property type="match status" value="1"/>
</dbReference>
<feature type="transmembrane region" description="Helical" evidence="11">
    <location>
        <begin position="43"/>
        <end position="67"/>
    </location>
</feature>
<keyword evidence="5 11" id="KW-0479">Metal-binding</keyword>
<dbReference type="PANTHER" id="PTHR43221:SF2">
    <property type="entry name" value="PROTEASE HTPX HOMOLOG"/>
    <property type="match status" value="1"/>
</dbReference>
<feature type="active site" evidence="11">
    <location>
        <position position="148"/>
    </location>
</feature>
<feature type="binding site" evidence="11">
    <location>
        <position position="221"/>
    </location>
    <ligand>
        <name>Zn(2+)</name>
        <dbReference type="ChEBI" id="CHEBI:29105"/>
        <note>catalytic</note>
    </ligand>
</feature>
<reference evidence="15" key="2">
    <citation type="submission" date="2018-04" db="EMBL/GenBank/DDBJ databases">
        <title>Complete genome sequence of Sulfodiicoccus acidiphilus strain HS-1.</title>
        <authorList>
            <person name="Sakai H.D."/>
            <person name="Kurosawa N."/>
        </authorList>
    </citation>
    <scope>NUCLEOTIDE SEQUENCE [LARGE SCALE GENOMIC DNA]</scope>
    <source>
        <strain evidence="15">HS-1</strain>
    </source>
</reference>
<dbReference type="GO" id="GO:0005886">
    <property type="term" value="C:plasma membrane"/>
    <property type="evidence" value="ECO:0007669"/>
    <property type="project" value="UniProtKB-SubCell"/>
</dbReference>
<keyword evidence="6 11" id="KW-0378">Hydrolase</keyword>
<evidence type="ECO:0000256" key="4">
    <source>
        <dbReference type="ARBA" id="ARBA00022692"/>
    </source>
</evidence>
<dbReference type="EMBL" id="BMQS01000002">
    <property type="protein sequence ID" value="GGT87863.1"/>
    <property type="molecule type" value="Genomic_DNA"/>
</dbReference>
<evidence type="ECO:0000313" key="15">
    <source>
        <dbReference type="Proteomes" id="UP000276741"/>
    </source>
</evidence>
<dbReference type="GO" id="GO:0004222">
    <property type="term" value="F:metalloendopeptidase activity"/>
    <property type="evidence" value="ECO:0007669"/>
    <property type="project" value="UniProtKB-UniRule"/>
</dbReference>
<feature type="binding site" evidence="11">
    <location>
        <position position="147"/>
    </location>
    <ligand>
        <name>Zn(2+)</name>
        <dbReference type="ChEBI" id="CHEBI:29105"/>
        <note>catalytic</note>
    </ligand>
</feature>
<name>A0A348B435_9CREN</name>
<evidence type="ECO:0000313" key="14">
    <source>
        <dbReference type="EMBL" id="GGT87863.1"/>
    </source>
</evidence>
<feature type="transmembrane region" description="Helical" evidence="11">
    <location>
        <begin position="12"/>
        <end position="37"/>
    </location>
</feature>
<dbReference type="Proteomes" id="UP000276741">
    <property type="component" value="Chromosome"/>
</dbReference>
<dbReference type="InterPro" id="IPR050083">
    <property type="entry name" value="HtpX_protease"/>
</dbReference>
<dbReference type="AlphaFoldDB" id="A0A348B435"/>
<dbReference type="EC" id="3.4.24.-" evidence="11"/>
<keyword evidence="8 11" id="KW-1133">Transmembrane helix</keyword>
<keyword evidence="4 11" id="KW-0812">Transmembrane</keyword>
<keyword evidence="7 11" id="KW-0862">Zinc</keyword>
<evidence type="ECO:0000256" key="7">
    <source>
        <dbReference type="ARBA" id="ARBA00022833"/>
    </source>
</evidence>
<proteinExistence type="inferred from homology"/>
<organism evidence="13 15">
    <name type="scientific">Sulfodiicoccus acidiphilus</name>
    <dbReference type="NCBI Taxonomy" id="1670455"/>
    <lineage>
        <taxon>Archaea</taxon>
        <taxon>Thermoproteota</taxon>
        <taxon>Thermoprotei</taxon>
        <taxon>Sulfolobales</taxon>
        <taxon>Sulfolobaceae</taxon>
        <taxon>Sulfodiicoccus</taxon>
    </lineage>
</organism>
<dbReference type="InterPro" id="IPR022919">
    <property type="entry name" value="Pept_M48_protease_HtpX"/>
</dbReference>
<dbReference type="Gene3D" id="3.30.2010.10">
    <property type="entry name" value="Metalloproteases ('zincins'), catalytic domain"/>
    <property type="match status" value="1"/>
</dbReference>
<dbReference type="GO" id="GO:0006508">
    <property type="term" value="P:proteolysis"/>
    <property type="evidence" value="ECO:0007669"/>
    <property type="project" value="UniProtKB-KW"/>
</dbReference>
<feature type="domain" description="Peptidase M48" evidence="12">
    <location>
        <begin position="89"/>
        <end position="317"/>
    </location>
</feature>
<evidence type="ECO:0000256" key="11">
    <source>
        <dbReference type="HAMAP-Rule" id="MF_00188"/>
    </source>
</evidence>
<evidence type="ECO:0000259" key="12">
    <source>
        <dbReference type="Pfam" id="PF01435"/>
    </source>
</evidence>
<reference evidence="13" key="3">
    <citation type="journal article" date="2019" name="BMC Res. Notes">
        <title>Complete genome sequence of the Sulfodiicoccus acidiphilus strain HS-1T, the first crenarchaeon that lacks polB3, isolated from an acidic hot spring in Ohwaku-dani, Hakone, Japan.</title>
        <authorList>
            <person name="Sakai H.D."/>
            <person name="Kurosawa N."/>
        </authorList>
    </citation>
    <scope>NUCLEOTIDE SEQUENCE</scope>
    <source>
        <strain evidence="13">HS-1</strain>
    </source>
</reference>
<dbReference type="Proteomes" id="UP000616143">
    <property type="component" value="Unassembled WGS sequence"/>
</dbReference>
<dbReference type="Pfam" id="PF01435">
    <property type="entry name" value="Peptidase_M48"/>
    <property type="match status" value="1"/>
</dbReference>
<keyword evidence="15" id="KW-1185">Reference proteome</keyword>
<dbReference type="PANTHER" id="PTHR43221">
    <property type="entry name" value="PROTEASE HTPX"/>
    <property type="match status" value="1"/>
</dbReference>
<keyword evidence="3 11" id="KW-0645">Protease</keyword>
<protein>
    <recommendedName>
        <fullName evidence="11">Protease HtpX homolog</fullName>
        <ecNumber evidence="11">3.4.24.-</ecNumber>
    </recommendedName>
</protein>
<dbReference type="InterPro" id="IPR001915">
    <property type="entry name" value="Peptidase_M48"/>
</dbReference>
<evidence type="ECO:0000256" key="5">
    <source>
        <dbReference type="ARBA" id="ARBA00022723"/>
    </source>
</evidence>
<sequence length="323" mass="35703">MLNAAVVKIKLSMILASIGIVLLGLALGLAVTTYLFGYTFGTGLIIGILGFIFVLNILQWLLGPYFINMAYRAKEVKPDDPTYGWLLWDVSEVARNNGLPAPKVYIANVPFPNAFAYGSPLAGKRVAITAPTLRILNRDELKAVLGHELGHLRHRDVELLMAVGLIPALVYWLGYSLFWGGMFGEGGRGNNSGLLFLIGIALIAVSFLFQLFMLFLNRMREAYADINAAQTVPGGASNLQTALAKIVASVDPSVAQRYKSNTTMKMLFFAPIDVKEVPEDDVRAIVEGWKHEKVSWHADLFSDHPHPAKRIQLLEKMKGSYYY</sequence>
<evidence type="ECO:0000256" key="3">
    <source>
        <dbReference type="ARBA" id="ARBA00022670"/>
    </source>
</evidence>
<feature type="transmembrane region" description="Helical" evidence="11">
    <location>
        <begin position="194"/>
        <end position="216"/>
    </location>
</feature>
<evidence type="ECO:0000256" key="8">
    <source>
        <dbReference type="ARBA" id="ARBA00022989"/>
    </source>
</evidence>
<evidence type="ECO:0000256" key="1">
    <source>
        <dbReference type="ARBA" id="ARBA00009779"/>
    </source>
</evidence>
<accession>A0A348B435</accession>
<comment type="cofactor">
    <cofactor evidence="11">
        <name>Zn(2+)</name>
        <dbReference type="ChEBI" id="CHEBI:29105"/>
    </cofactor>
    <text evidence="11">Binds 1 zinc ion per subunit.</text>
</comment>
<keyword evidence="10 11" id="KW-0472">Membrane</keyword>
<feature type="transmembrane region" description="Helical" evidence="11">
    <location>
        <begin position="159"/>
        <end position="182"/>
    </location>
</feature>
<evidence type="ECO:0000256" key="10">
    <source>
        <dbReference type="ARBA" id="ARBA00023136"/>
    </source>
</evidence>
<comment type="similarity">
    <text evidence="1 11">Belongs to the peptidase M48B family.</text>
</comment>
<dbReference type="KEGG" id="sacd:HS1genome_1326"/>